<feature type="region of interest" description="Disordered" evidence="2">
    <location>
        <begin position="662"/>
        <end position="685"/>
    </location>
</feature>
<reference evidence="5" key="1">
    <citation type="submission" date="2017-03" db="EMBL/GenBank/DDBJ databases">
        <authorList>
            <person name="Sharma R."/>
            <person name="Thines M."/>
        </authorList>
    </citation>
    <scope>NUCLEOTIDE SEQUENCE [LARGE SCALE GENOMIC DNA]</scope>
</reference>
<evidence type="ECO:0000313" key="5">
    <source>
        <dbReference type="Proteomes" id="UP000192927"/>
    </source>
</evidence>
<dbReference type="Pfam" id="PF24537">
    <property type="entry name" value="zf-C2H2_fungi"/>
    <property type="match status" value="1"/>
</dbReference>
<name>A0A1W5DCI3_9LECA</name>
<feature type="region of interest" description="Disordered" evidence="2">
    <location>
        <begin position="229"/>
        <end position="255"/>
    </location>
</feature>
<dbReference type="GO" id="GO:0008270">
    <property type="term" value="F:zinc ion binding"/>
    <property type="evidence" value="ECO:0007669"/>
    <property type="project" value="UniProtKB-KW"/>
</dbReference>
<feature type="compositionally biased region" description="Low complexity" evidence="2">
    <location>
        <begin position="399"/>
        <end position="412"/>
    </location>
</feature>
<dbReference type="SMART" id="SM00355">
    <property type="entry name" value="ZnF_C2H2"/>
    <property type="match status" value="2"/>
</dbReference>
<keyword evidence="1" id="KW-0862">Zinc</keyword>
<keyword evidence="5" id="KW-1185">Reference proteome</keyword>
<evidence type="ECO:0000256" key="2">
    <source>
        <dbReference type="SAM" id="MobiDB-lite"/>
    </source>
</evidence>
<protein>
    <submittedName>
        <fullName evidence="4">Zinc finger, C2H2-like</fullName>
    </submittedName>
</protein>
<evidence type="ECO:0000256" key="1">
    <source>
        <dbReference type="PROSITE-ProRule" id="PRU00042"/>
    </source>
</evidence>
<feature type="compositionally biased region" description="Basic and acidic residues" evidence="2">
    <location>
        <begin position="381"/>
        <end position="394"/>
    </location>
</feature>
<sequence length="815" mass="86878">MDNSRITSPPSTHVYDFNPHHGPHIPTSRPPMHASRPSATSSGPMPIPNVKFAPPPPLPPPQNPGVAAGSDLALQWANNVHHHGIGGSGSVVAGSSLLGGYNRGMKQEDSGYDGPGSFRRGSSSLTIQPDMLPDTQAKYDRFRNQDEGYHSLSGSSLTNQILHGGEALAQRNQALAQRDVESSSHEYDKHLLSKIGKPKTPPRLSTMGGGDASPRSKKAFALGGMYPPQHQPDPVSEGMSSFSDPSFRADSPFGSTWENSARSAVLSPGRPPLADSGRSFMDYRSPTFESSAPSWAIGSERYKHVRGRGGQNRRSGSASSVSGSVSGVNLDDASLPSSAASAGSGSSLAGLSRPSRVSRSKRGSYDQAIMSEAAADFPMEETGRMRQLRLDDRPPPPSTSTTTASASATASPRNRDLYSPDLRLGGGMKRKPSSELRDAAHDDKASLHSLGNGSEPRRTAHLSANRAAPFHPSHGSISSTSSAGLRNGSYASSGALSYAGSSITSGSSRGRLSPTGISPSAEQYDSRDSPYGTPASLNPSPRASLSRPHQRTASVDTKSSAAAIARKMSGDNPGQLRNNNSNNASELQGVYMCECCPKKPKKFNNLQDKLNHEMEKQYSCSYCQNRFKNKNEAERHQNSLHLRRHSWSCATLQGNINAAFHPSTAIPTSANNSSNSQPPPPTGPATTDICGYCGQDFPNYPSPDWAARRSHVINVHKFGECNQSKKFFRADHFRQHLKHSHAGTSGKWTNMLETSCMKEESLPQDPSFPPGPMGGAPVANMSMPSSARAALSAAVFGGMGGGLKEERIDEMRDEV</sequence>
<feature type="compositionally biased region" description="Basic and acidic residues" evidence="2">
    <location>
        <begin position="432"/>
        <end position="446"/>
    </location>
</feature>
<dbReference type="PROSITE" id="PS00028">
    <property type="entry name" value="ZINC_FINGER_C2H2_1"/>
    <property type="match status" value="1"/>
</dbReference>
<feature type="compositionally biased region" description="Pro residues" evidence="2">
    <location>
        <begin position="53"/>
        <end position="63"/>
    </location>
</feature>
<evidence type="ECO:0000259" key="3">
    <source>
        <dbReference type="PROSITE" id="PS50157"/>
    </source>
</evidence>
<feature type="domain" description="C2H2-type" evidence="3">
    <location>
        <begin position="618"/>
        <end position="646"/>
    </location>
</feature>
<keyword evidence="1" id="KW-0863">Zinc-finger</keyword>
<dbReference type="InterPro" id="IPR013087">
    <property type="entry name" value="Znf_C2H2_type"/>
</dbReference>
<feature type="region of interest" description="Disordered" evidence="2">
    <location>
        <begin position="501"/>
        <end position="561"/>
    </location>
</feature>
<feature type="region of interest" description="Disordered" evidence="2">
    <location>
        <begin position="194"/>
        <end position="213"/>
    </location>
</feature>
<keyword evidence="1" id="KW-0479">Metal-binding</keyword>
<feature type="compositionally biased region" description="Low complexity" evidence="2">
    <location>
        <begin position="667"/>
        <end position="676"/>
    </location>
</feature>
<feature type="region of interest" description="Disordered" evidence="2">
    <location>
        <begin position="102"/>
        <end position="130"/>
    </location>
</feature>
<dbReference type="Gene3D" id="3.30.160.60">
    <property type="entry name" value="Classic Zinc Finger"/>
    <property type="match status" value="1"/>
</dbReference>
<feature type="compositionally biased region" description="Polar residues" evidence="2">
    <location>
        <begin position="551"/>
        <end position="560"/>
    </location>
</feature>
<dbReference type="InterPro" id="IPR057026">
    <property type="entry name" value="Znf-C2H2_ascomycetes"/>
</dbReference>
<dbReference type="Proteomes" id="UP000192927">
    <property type="component" value="Unassembled WGS sequence"/>
</dbReference>
<accession>A0A1W5DCI3</accession>
<dbReference type="AlphaFoldDB" id="A0A1W5DCI3"/>
<dbReference type="EMBL" id="FWEW01003742">
    <property type="protein sequence ID" value="SLM40874.1"/>
    <property type="molecule type" value="Genomic_DNA"/>
</dbReference>
<feature type="region of interest" description="Disordered" evidence="2">
    <location>
        <begin position="288"/>
        <end position="458"/>
    </location>
</feature>
<organism evidence="4 5">
    <name type="scientific">Lasallia pustulata</name>
    <dbReference type="NCBI Taxonomy" id="136370"/>
    <lineage>
        <taxon>Eukaryota</taxon>
        <taxon>Fungi</taxon>
        <taxon>Dikarya</taxon>
        <taxon>Ascomycota</taxon>
        <taxon>Pezizomycotina</taxon>
        <taxon>Lecanoromycetes</taxon>
        <taxon>OSLEUM clade</taxon>
        <taxon>Umbilicariomycetidae</taxon>
        <taxon>Umbilicariales</taxon>
        <taxon>Umbilicariaceae</taxon>
        <taxon>Lasallia</taxon>
    </lineage>
</organism>
<dbReference type="PROSITE" id="PS50157">
    <property type="entry name" value="ZINC_FINGER_C2H2_2"/>
    <property type="match status" value="1"/>
</dbReference>
<feature type="region of interest" description="Disordered" evidence="2">
    <location>
        <begin position="1"/>
        <end position="67"/>
    </location>
</feature>
<evidence type="ECO:0000313" key="4">
    <source>
        <dbReference type="EMBL" id="SLM40874.1"/>
    </source>
</evidence>
<proteinExistence type="predicted"/>
<feature type="compositionally biased region" description="Low complexity" evidence="2">
    <location>
        <begin position="312"/>
        <end position="355"/>
    </location>
</feature>
<feature type="region of interest" description="Disordered" evidence="2">
    <location>
        <begin position="260"/>
        <end position="279"/>
    </location>
</feature>
<feature type="compositionally biased region" description="Polar residues" evidence="2">
    <location>
        <begin position="1"/>
        <end position="11"/>
    </location>
</feature>
<feature type="compositionally biased region" description="Low complexity" evidence="2">
    <location>
        <begin position="501"/>
        <end position="513"/>
    </location>
</feature>